<evidence type="ECO:0000259" key="1">
    <source>
        <dbReference type="Pfam" id="PF18186"/>
    </source>
</evidence>
<dbReference type="Pfam" id="PF18186">
    <property type="entry name" value="SLATT_4"/>
    <property type="match status" value="1"/>
</dbReference>
<dbReference type="AlphaFoldDB" id="A0A8J6XPC3"/>
<name>A0A8J6XPC3_9CYAN</name>
<accession>A0A8J6XPC3</accession>
<dbReference type="EMBL" id="JACXAE010000098">
    <property type="protein sequence ID" value="MBD2776801.1"/>
    <property type="molecule type" value="Genomic_DNA"/>
</dbReference>
<dbReference type="NCBIfam" id="NF033632">
    <property type="entry name" value="SLATT_4"/>
    <property type="match status" value="1"/>
</dbReference>
<evidence type="ECO:0000313" key="2">
    <source>
        <dbReference type="EMBL" id="MBD2776801.1"/>
    </source>
</evidence>
<keyword evidence="3" id="KW-1185">Reference proteome</keyword>
<feature type="domain" description="SMODS and SLOG-associating 2TM effector" evidence="1">
    <location>
        <begin position="19"/>
        <end position="183"/>
    </location>
</feature>
<dbReference type="Proteomes" id="UP000629098">
    <property type="component" value="Unassembled WGS sequence"/>
</dbReference>
<proteinExistence type="predicted"/>
<protein>
    <submittedName>
        <fullName evidence="2">SLATT domain-containing protein</fullName>
    </submittedName>
</protein>
<dbReference type="InterPro" id="IPR040811">
    <property type="entry name" value="SLATT_4"/>
</dbReference>
<sequence length="196" mass="22226">MVQPIQVSQSDENQRKFALESQIRECYGRVVYTHVVHEKCADICLKRLTTIKNWQIILSAITTGTLLISIFGEGKIGTILGAVFSTILLALNTYTQDYDLGELAQKHSETANKLWQIRESYLSLLTDIAVNSLTLDQIQTKRDALQNTVAAIYQNAPRTNQQAYKKAQKALQIEEQMTFSEQEIDSFLPTTLKRNN</sequence>
<comment type="caution">
    <text evidence="2">The sequence shown here is derived from an EMBL/GenBank/DDBJ whole genome shotgun (WGS) entry which is preliminary data.</text>
</comment>
<gene>
    <name evidence="2" type="ORF">ICL16_33320</name>
</gene>
<reference evidence="2" key="1">
    <citation type="submission" date="2020-09" db="EMBL/GenBank/DDBJ databases">
        <title>Iningainema tapete sp. nov. (Scytonemataceae, Cyanobacteria) from greenhouses in central Florida (USA) produces two types of nodularin with biosynthetic potential for microcystin-LR and anabaenopeptins.</title>
        <authorList>
            <person name="Berthold D.E."/>
            <person name="Lefler F.W."/>
            <person name="Huang I.-S."/>
            <person name="Abdulla H."/>
            <person name="Zimba P.V."/>
            <person name="Laughinghouse H.D. IV."/>
        </authorList>
    </citation>
    <scope>NUCLEOTIDE SEQUENCE</scope>
    <source>
        <strain evidence="2">BLCCT55</strain>
    </source>
</reference>
<dbReference type="RefSeq" id="WP_190835851.1">
    <property type="nucleotide sequence ID" value="NZ_CAWPPI010000098.1"/>
</dbReference>
<evidence type="ECO:0000313" key="3">
    <source>
        <dbReference type="Proteomes" id="UP000629098"/>
    </source>
</evidence>
<organism evidence="2 3">
    <name type="scientific">Iningainema tapete BLCC-T55</name>
    <dbReference type="NCBI Taxonomy" id="2748662"/>
    <lineage>
        <taxon>Bacteria</taxon>
        <taxon>Bacillati</taxon>
        <taxon>Cyanobacteriota</taxon>
        <taxon>Cyanophyceae</taxon>
        <taxon>Nostocales</taxon>
        <taxon>Scytonemataceae</taxon>
        <taxon>Iningainema tapete</taxon>
    </lineage>
</organism>